<keyword evidence="9 11" id="KW-0030">Aminoacyl-tRNA synthetase</keyword>
<dbReference type="InterPro" id="IPR005148">
    <property type="entry name" value="Arg-tRNA-synth_N"/>
</dbReference>
<dbReference type="eggNOG" id="COG0018">
    <property type="taxonomic scope" value="Bacteria"/>
</dbReference>
<dbReference type="EMBL" id="CM001376">
    <property type="protein sequence ID" value="EHM13593.1"/>
    <property type="molecule type" value="Genomic_DNA"/>
</dbReference>
<evidence type="ECO:0000256" key="11">
    <source>
        <dbReference type="HAMAP-Rule" id="MF_00123"/>
    </source>
</evidence>
<comment type="catalytic activity">
    <reaction evidence="10 11">
        <text>tRNA(Arg) + L-arginine + ATP = L-arginyl-tRNA(Arg) + AMP + diphosphate</text>
        <dbReference type="Rhea" id="RHEA:20301"/>
        <dbReference type="Rhea" id="RHEA-COMP:9658"/>
        <dbReference type="Rhea" id="RHEA-COMP:9673"/>
        <dbReference type="ChEBI" id="CHEBI:30616"/>
        <dbReference type="ChEBI" id="CHEBI:32682"/>
        <dbReference type="ChEBI" id="CHEBI:33019"/>
        <dbReference type="ChEBI" id="CHEBI:78442"/>
        <dbReference type="ChEBI" id="CHEBI:78513"/>
        <dbReference type="ChEBI" id="CHEBI:456215"/>
        <dbReference type="EC" id="6.1.1.19"/>
    </reaction>
</comment>
<evidence type="ECO:0000256" key="12">
    <source>
        <dbReference type="RuleBase" id="RU363038"/>
    </source>
</evidence>
<evidence type="ECO:0000256" key="1">
    <source>
        <dbReference type="ARBA" id="ARBA00004496"/>
    </source>
</evidence>
<evidence type="ECO:0000259" key="14">
    <source>
        <dbReference type="SMART" id="SM01016"/>
    </source>
</evidence>
<organism evidence="15 16">
    <name type="scientific">Jonquetella anthropi DSM 22815</name>
    <dbReference type="NCBI Taxonomy" id="885272"/>
    <lineage>
        <taxon>Bacteria</taxon>
        <taxon>Thermotogati</taxon>
        <taxon>Synergistota</taxon>
        <taxon>Synergistia</taxon>
        <taxon>Synergistales</taxon>
        <taxon>Dethiosulfovibrionaceae</taxon>
        <taxon>Jonquetella</taxon>
    </lineage>
</organism>
<name>H0ULV2_9BACT</name>
<dbReference type="FunFam" id="3.30.1360.70:FF:000003">
    <property type="entry name" value="Arginine--tRNA ligase"/>
    <property type="match status" value="1"/>
</dbReference>
<evidence type="ECO:0000256" key="5">
    <source>
        <dbReference type="ARBA" id="ARBA00022598"/>
    </source>
</evidence>
<feature type="short sequence motif" description="'HIGH' region" evidence="11">
    <location>
        <begin position="131"/>
        <end position="141"/>
    </location>
</feature>
<dbReference type="Pfam" id="PF05746">
    <property type="entry name" value="DALR_1"/>
    <property type="match status" value="1"/>
</dbReference>
<evidence type="ECO:0000256" key="9">
    <source>
        <dbReference type="ARBA" id="ARBA00023146"/>
    </source>
</evidence>
<evidence type="ECO:0000256" key="2">
    <source>
        <dbReference type="ARBA" id="ARBA00005594"/>
    </source>
</evidence>
<dbReference type="FunFam" id="3.40.50.620:FF:000062">
    <property type="entry name" value="Arginine--tRNA ligase"/>
    <property type="match status" value="1"/>
</dbReference>
<dbReference type="GO" id="GO:0006420">
    <property type="term" value="P:arginyl-tRNA aminoacylation"/>
    <property type="evidence" value="ECO:0007669"/>
    <property type="project" value="UniProtKB-UniRule"/>
</dbReference>
<dbReference type="InterPro" id="IPR014729">
    <property type="entry name" value="Rossmann-like_a/b/a_fold"/>
</dbReference>
<keyword evidence="6 11" id="KW-0547">Nucleotide-binding</keyword>
<dbReference type="Gene3D" id="3.40.50.620">
    <property type="entry name" value="HUPs"/>
    <property type="match status" value="1"/>
</dbReference>
<proteinExistence type="inferred from homology"/>
<feature type="domain" description="Arginyl tRNA synthetase N-terminal" evidence="14">
    <location>
        <begin position="6"/>
        <end position="94"/>
    </location>
</feature>
<dbReference type="Proteomes" id="UP000003806">
    <property type="component" value="Chromosome"/>
</dbReference>
<reference evidence="15 16" key="1">
    <citation type="submission" date="2011-11" db="EMBL/GenBank/DDBJ databases">
        <title>The Noncontiguous Finished genome of Jonquetella anthropi DSM 22815.</title>
        <authorList>
            <consortium name="US DOE Joint Genome Institute (JGI-PGF)"/>
            <person name="Lucas S."/>
            <person name="Copeland A."/>
            <person name="Lapidus A."/>
            <person name="Glavina del Rio T."/>
            <person name="Dalin E."/>
            <person name="Tice H."/>
            <person name="Bruce D."/>
            <person name="Goodwin L."/>
            <person name="Pitluck S."/>
            <person name="Peters L."/>
            <person name="Mikhailova N."/>
            <person name="Held B."/>
            <person name="Kyrpides N."/>
            <person name="Mavromatis K."/>
            <person name="Ivanova N."/>
            <person name="Markowitz V."/>
            <person name="Cheng J.-F."/>
            <person name="Hugenholtz P."/>
            <person name="Woyke T."/>
            <person name="Wu D."/>
            <person name="Gronow S."/>
            <person name="Wellnitz S."/>
            <person name="Brambilla E."/>
            <person name="Klenk H.-P."/>
            <person name="Eisen J.A."/>
        </authorList>
    </citation>
    <scope>NUCLEOTIDE SEQUENCE [LARGE SCALE GENOMIC DNA]</scope>
    <source>
        <strain evidence="15 16">DSM 22815</strain>
    </source>
</reference>
<dbReference type="PANTHER" id="PTHR11956">
    <property type="entry name" value="ARGINYL-TRNA SYNTHETASE"/>
    <property type="match status" value="1"/>
</dbReference>
<dbReference type="PANTHER" id="PTHR11956:SF5">
    <property type="entry name" value="ARGININE--TRNA LIGASE, CYTOPLASMIC"/>
    <property type="match status" value="1"/>
</dbReference>
<dbReference type="GO" id="GO:0005737">
    <property type="term" value="C:cytoplasm"/>
    <property type="evidence" value="ECO:0007669"/>
    <property type="project" value="UniProtKB-SubCell"/>
</dbReference>
<gene>
    <name evidence="11" type="primary">argS</name>
    <name evidence="15" type="ORF">JonanDRAFT_1227</name>
</gene>
<dbReference type="CDD" id="cd00671">
    <property type="entry name" value="ArgRS_core"/>
    <property type="match status" value="1"/>
</dbReference>
<dbReference type="NCBIfam" id="TIGR00456">
    <property type="entry name" value="argS"/>
    <property type="match status" value="1"/>
</dbReference>
<dbReference type="Pfam" id="PF00750">
    <property type="entry name" value="tRNA-synt_1d"/>
    <property type="match status" value="1"/>
</dbReference>
<dbReference type="PROSITE" id="PS00178">
    <property type="entry name" value="AA_TRNA_LIGASE_I"/>
    <property type="match status" value="1"/>
</dbReference>
<evidence type="ECO:0000259" key="13">
    <source>
        <dbReference type="SMART" id="SM00836"/>
    </source>
</evidence>
<feature type="domain" description="DALR anticodon binding" evidence="13">
    <location>
        <begin position="441"/>
        <end position="561"/>
    </location>
</feature>
<dbReference type="InterPro" id="IPR009080">
    <property type="entry name" value="tRNAsynth_Ia_anticodon-bd"/>
</dbReference>
<dbReference type="HAMAP" id="MF_00123">
    <property type="entry name" value="Arg_tRNA_synth"/>
    <property type="match status" value="1"/>
</dbReference>
<dbReference type="SUPFAM" id="SSF55190">
    <property type="entry name" value="Arginyl-tRNA synthetase (ArgRS), N-terminal 'additional' domain"/>
    <property type="match status" value="1"/>
</dbReference>
<evidence type="ECO:0000256" key="6">
    <source>
        <dbReference type="ARBA" id="ARBA00022741"/>
    </source>
</evidence>
<evidence type="ECO:0000256" key="4">
    <source>
        <dbReference type="ARBA" id="ARBA00022490"/>
    </source>
</evidence>
<evidence type="ECO:0000313" key="16">
    <source>
        <dbReference type="Proteomes" id="UP000003806"/>
    </source>
</evidence>
<keyword evidence="8 11" id="KW-0648">Protein biosynthesis</keyword>
<comment type="subcellular location">
    <subcellularLocation>
        <location evidence="1 11">Cytoplasm</location>
    </subcellularLocation>
</comment>
<dbReference type="GO" id="GO:0005524">
    <property type="term" value="F:ATP binding"/>
    <property type="evidence" value="ECO:0007669"/>
    <property type="project" value="UniProtKB-UniRule"/>
</dbReference>
<dbReference type="SMART" id="SM01016">
    <property type="entry name" value="Arg_tRNA_synt_N"/>
    <property type="match status" value="1"/>
</dbReference>
<evidence type="ECO:0000256" key="3">
    <source>
        <dbReference type="ARBA" id="ARBA00011245"/>
    </source>
</evidence>
<dbReference type="RefSeq" id="WP_008523182.1">
    <property type="nucleotide sequence ID" value="NZ_CM001376.1"/>
</dbReference>
<keyword evidence="5 11" id="KW-0436">Ligase</keyword>
<comment type="similarity">
    <text evidence="2 11 12">Belongs to the class-I aminoacyl-tRNA synthetase family.</text>
</comment>
<evidence type="ECO:0000313" key="15">
    <source>
        <dbReference type="EMBL" id="EHM13593.1"/>
    </source>
</evidence>
<dbReference type="HOGENOM" id="CLU_006406_0_1_0"/>
<protein>
    <recommendedName>
        <fullName evidence="11">Arginine--tRNA ligase</fullName>
        <ecNumber evidence="11">6.1.1.19</ecNumber>
    </recommendedName>
    <alternativeName>
        <fullName evidence="11">Arginyl-tRNA synthetase</fullName>
        <shortName evidence="11">ArgRS</shortName>
    </alternativeName>
</protein>
<dbReference type="OrthoDB" id="9805987at2"/>
<keyword evidence="4 11" id="KW-0963">Cytoplasm</keyword>
<dbReference type="FunFam" id="1.10.730.10:FF:000008">
    <property type="entry name" value="Arginine--tRNA ligase"/>
    <property type="match status" value="1"/>
</dbReference>
<accession>H0ULV2</accession>
<dbReference type="Gene3D" id="1.10.730.10">
    <property type="entry name" value="Isoleucyl-tRNA Synthetase, Domain 1"/>
    <property type="match status" value="1"/>
</dbReference>
<dbReference type="InterPro" id="IPR001412">
    <property type="entry name" value="aa-tRNA-synth_I_CS"/>
</dbReference>
<dbReference type="SMART" id="SM00836">
    <property type="entry name" value="DALR_1"/>
    <property type="match status" value="1"/>
</dbReference>
<evidence type="ECO:0000256" key="8">
    <source>
        <dbReference type="ARBA" id="ARBA00022917"/>
    </source>
</evidence>
<keyword evidence="16" id="KW-1185">Reference proteome</keyword>
<evidence type="ECO:0000256" key="7">
    <source>
        <dbReference type="ARBA" id="ARBA00022840"/>
    </source>
</evidence>
<dbReference type="InterPro" id="IPR001278">
    <property type="entry name" value="Arg-tRNA-ligase"/>
</dbReference>
<dbReference type="SUPFAM" id="SSF47323">
    <property type="entry name" value="Anticodon-binding domain of a subclass of class I aminoacyl-tRNA synthetases"/>
    <property type="match status" value="1"/>
</dbReference>
<dbReference type="PRINTS" id="PR01038">
    <property type="entry name" value="TRNASYNTHARG"/>
</dbReference>
<sequence>MNESLAALQTSVTAALAKIAQEKGIQLPETCRVEFERPKDESHGDWATNVAMKCAKILGTRPRDLAERLTSLIDDSKHIASMEVAGPGFINFRLSNQWMDDLVARIAENGENYGKSSVGAGRSVQVEFVSANPTGPLHVGHGRGAAVGDVVGNILAFAGWKVEKEYYVNDAGLQINILAKSILARYFELQGCPEKLPFDDAPGAMYKGAYIYDEARRVIEAVGNKFVNSSQDEALAYLRQFGAQHILENIKSDLARFGVKFNQFFSEKSLYDRDLVRKAVETLREAGYVYEKDGALWYRSTDFGDDKDRVLFRSTGEPTYFASDVAYHKEKFDRGFDRVIDVWGCDHHGYVPRINAALRGLGKDEGDFNVLLIQFVNLVKDGQIVGMSTRGGKFETLASLLDEVGVDAARYYFLMRRSDSQLDFDMDQAKRESSDNPVYYVQYAYARIASLTRKAQEKNIDMTKPLPFDGRLMTSPEEKRLLTALETFPGELERAAAGLEPHLLVTYVHELSGHFHAFYNSCRILDEDEPLRSSHLALVQAVRMVLKNCFGILGFSAPERM</sequence>
<dbReference type="AlphaFoldDB" id="H0ULV2"/>
<dbReference type="STRING" id="885272.JonanDRAFT_1227"/>
<keyword evidence="7 11" id="KW-0067">ATP-binding</keyword>
<dbReference type="InterPro" id="IPR036695">
    <property type="entry name" value="Arg-tRNA-synth_N_sf"/>
</dbReference>
<dbReference type="InterPro" id="IPR035684">
    <property type="entry name" value="ArgRS_core"/>
</dbReference>
<dbReference type="SUPFAM" id="SSF52374">
    <property type="entry name" value="Nucleotidylyl transferase"/>
    <property type="match status" value="1"/>
</dbReference>
<evidence type="ECO:0000256" key="10">
    <source>
        <dbReference type="ARBA" id="ARBA00049339"/>
    </source>
</evidence>
<comment type="subunit">
    <text evidence="3 11">Monomer.</text>
</comment>
<dbReference type="InterPro" id="IPR008909">
    <property type="entry name" value="DALR_anticod-bd"/>
</dbReference>
<dbReference type="GO" id="GO:0004814">
    <property type="term" value="F:arginine-tRNA ligase activity"/>
    <property type="evidence" value="ECO:0007669"/>
    <property type="project" value="UniProtKB-UniRule"/>
</dbReference>
<dbReference type="EC" id="6.1.1.19" evidence="11"/>
<dbReference type="Pfam" id="PF03485">
    <property type="entry name" value="Arg_tRNA_synt_N"/>
    <property type="match status" value="1"/>
</dbReference>
<dbReference type="Gene3D" id="3.30.1360.70">
    <property type="entry name" value="Arginyl tRNA synthetase N-terminal domain"/>
    <property type="match status" value="1"/>
</dbReference>